<dbReference type="Proteomes" id="UP001151760">
    <property type="component" value="Unassembled WGS sequence"/>
</dbReference>
<evidence type="ECO:0000256" key="6">
    <source>
        <dbReference type="ARBA" id="ARBA00022927"/>
    </source>
</evidence>
<evidence type="ECO:0000256" key="5">
    <source>
        <dbReference type="ARBA" id="ARBA00022737"/>
    </source>
</evidence>
<evidence type="ECO:0000313" key="9">
    <source>
        <dbReference type="EMBL" id="GJT04515.1"/>
    </source>
</evidence>
<accession>A0ABQ5APC3</accession>
<proteinExistence type="predicted"/>
<evidence type="ECO:0000256" key="4">
    <source>
        <dbReference type="ARBA" id="ARBA00022490"/>
    </source>
</evidence>
<evidence type="ECO:0000256" key="2">
    <source>
        <dbReference type="ARBA" id="ARBA00004496"/>
    </source>
</evidence>
<reference evidence="9" key="1">
    <citation type="journal article" date="2022" name="Int. J. Mol. Sci.">
        <title>Draft Genome of Tanacetum Coccineum: Genomic Comparison of Closely Related Tanacetum-Family Plants.</title>
        <authorList>
            <person name="Yamashiro T."/>
            <person name="Shiraishi A."/>
            <person name="Nakayama K."/>
            <person name="Satake H."/>
        </authorList>
    </citation>
    <scope>NUCLEOTIDE SEQUENCE</scope>
</reference>
<dbReference type="InterPro" id="IPR040122">
    <property type="entry name" value="Importin_beta"/>
</dbReference>
<dbReference type="EMBL" id="BQNB010012514">
    <property type="protein sequence ID" value="GJT04515.1"/>
    <property type="molecule type" value="Genomic_DNA"/>
</dbReference>
<evidence type="ECO:0000256" key="1">
    <source>
        <dbReference type="ARBA" id="ARBA00004123"/>
    </source>
</evidence>
<evidence type="ECO:0000259" key="8">
    <source>
        <dbReference type="Pfam" id="PF25780"/>
    </source>
</evidence>
<protein>
    <submittedName>
        <fullName evidence="9">Importin-5-like protein isoform X1</fullName>
    </submittedName>
</protein>
<evidence type="ECO:0000256" key="7">
    <source>
        <dbReference type="ARBA" id="ARBA00023242"/>
    </source>
</evidence>
<reference evidence="9" key="2">
    <citation type="submission" date="2022-01" db="EMBL/GenBank/DDBJ databases">
        <authorList>
            <person name="Yamashiro T."/>
            <person name="Shiraishi A."/>
            <person name="Satake H."/>
            <person name="Nakayama K."/>
        </authorList>
    </citation>
    <scope>NUCLEOTIDE SEQUENCE</scope>
</reference>
<dbReference type="InterPro" id="IPR011989">
    <property type="entry name" value="ARM-like"/>
</dbReference>
<dbReference type="Gene3D" id="1.25.10.10">
    <property type="entry name" value="Leucine-rich Repeat Variant"/>
    <property type="match status" value="1"/>
</dbReference>
<dbReference type="PANTHER" id="PTHR10527">
    <property type="entry name" value="IMPORTIN BETA"/>
    <property type="match status" value="1"/>
</dbReference>
<dbReference type="Pfam" id="PF25780">
    <property type="entry name" value="TPR_IPO5"/>
    <property type="match status" value="1"/>
</dbReference>
<dbReference type="InterPro" id="IPR016024">
    <property type="entry name" value="ARM-type_fold"/>
</dbReference>
<sequence>MMRWADSEEFETIMGDNRLSFDVIRNAVRTAVWKAISDHAKNLFKESLAEDTQFHQVKHILLSRVEIEDDGNVMKSLCRTIAKAFIVFGGENGWPDLFPYILYFLENQTNDEIRATLNKIPLAEDTQIQVKHIFLSRVLTEDDGNVRISLCRTIANAFTVFGGENGWPELSVFINQCVEVDNDLLKETAMLILANLLEQSTNVATRDESTFILEMLLGLLIHKPLDDRTSNVFGGENGWQELSDFIHRCSLGPNVVLREATMLISGSLQQNII</sequence>
<organism evidence="9 10">
    <name type="scientific">Tanacetum coccineum</name>
    <dbReference type="NCBI Taxonomy" id="301880"/>
    <lineage>
        <taxon>Eukaryota</taxon>
        <taxon>Viridiplantae</taxon>
        <taxon>Streptophyta</taxon>
        <taxon>Embryophyta</taxon>
        <taxon>Tracheophyta</taxon>
        <taxon>Spermatophyta</taxon>
        <taxon>Magnoliopsida</taxon>
        <taxon>eudicotyledons</taxon>
        <taxon>Gunneridae</taxon>
        <taxon>Pentapetalae</taxon>
        <taxon>asterids</taxon>
        <taxon>campanulids</taxon>
        <taxon>Asterales</taxon>
        <taxon>Asteraceae</taxon>
        <taxon>Asteroideae</taxon>
        <taxon>Anthemideae</taxon>
        <taxon>Anthemidinae</taxon>
        <taxon>Tanacetum</taxon>
    </lineage>
</organism>
<evidence type="ECO:0000313" key="10">
    <source>
        <dbReference type="Proteomes" id="UP001151760"/>
    </source>
</evidence>
<gene>
    <name evidence="9" type="ORF">Tco_0838977</name>
</gene>
<keyword evidence="10" id="KW-1185">Reference proteome</keyword>
<keyword evidence="6" id="KW-0653">Protein transport</keyword>
<name>A0ABQ5APC3_9ASTR</name>
<evidence type="ECO:0000256" key="3">
    <source>
        <dbReference type="ARBA" id="ARBA00022448"/>
    </source>
</evidence>
<comment type="caution">
    <text evidence="9">The sequence shown here is derived from an EMBL/GenBank/DDBJ whole genome shotgun (WGS) entry which is preliminary data.</text>
</comment>
<keyword evidence="7" id="KW-0539">Nucleus</keyword>
<keyword evidence="5" id="KW-0677">Repeat</keyword>
<feature type="domain" description="IPO4/5-like TPR repeats" evidence="8">
    <location>
        <begin position="144"/>
        <end position="202"/>
    </location>
</feature>
<dbReference type="InterPro" id="IPR057672">
    <property type="entry name" value="TPR_IPO4/5"/>
</dbReference>
<keyword evidence="4" id="KW-0963">Cytoplasm</keyword>
<dbReference type="SUPFAM" id="SSF48371">
    <property type="entry name" value="ARM repeat"/>
    <property type="match status" value="2"/>
</dbReference>
<comment type="subcellular location">
    <subcellularLocation>
        <location evidence="2">Cytoplasm</location>
    </subcellularLocation>
    <subcellularLocation>
        <location evidence="1">Nucleus</location>
    </subcellularLocation>
</comment>
<keyword evidence="3" id="KW-0813">Transport</keyword>